<reference evidence="6 7" key="1">
    <citation type="journal article" date="2018" name="Nat. Biotechnol.">
        <title>A standardized bacterial taxonomy based on genome phylogeny substantially revises the tree of life.</title>
        <authorList>
            <person name="Parks D.H."/>
            <person name="Chuvochina M."/>
            <person name="Waite D.W."/>
            <person name="Rinke C."/>
            <person name="Skarshewski A."/>
            <person name="Chaumeil P.A."/>
            <person name="Hugenholtz P."/>
        </authorList>
    </citation>
    <scope>NUCLEOTIDE SEQUENCE [LARGE SCALE GENOMIC DNA]</scope>
    <source>
        <strain evidence="6">UBA9158</strain>
    </source>
</reference>
<gene>
    <name evidence="6" type="ORF">DCP75_14945</name>
</gene>
<dbReference type="PANTHER" id="PTHR43851:SF3">
    <property type="entry name" value="COENZYME Q8"/>
    <property type="match status" value="1"/>
</dbReference>
<dbReference type="GO" id="GO:0016740">
    <property type="term" value="F:transferase activity"/>
    <property type="evidence" value="ECO:0007669"/>
    <property type="project" value="UniProtKB-KW"/>
</dbReference>
<dbReference type="GO" id="GO:0005524">
    <property type="term" value="F:ATP binding"/>
    <property type="evidence" value="ECO:0007669"/>
    <property type="project" value="UniProtKB-KW"/>
</dbReference>
<dbReference type="InterPro" id="IPR051409">
    <property type="entry name" value="Atypical_kinase_ADCK"/>
</dbReference>
<evidence type="ECO:0000313" key="6">
    <source>
        <dbReference type="EMBL" id="HAN28988.1"/>
    </source>
</evidence>
<accession>A0A3C1KR65</accession>
<dbReference type="InterPro" id="IPR034646">
    <property type="entry name" value="ADCK3_dom"/>
</dbReference>
<dbReference type="STRING" id="1121937.GCA_000423125_03348"/>
<evidence type="ECO:0000256" key="3">
    <source>
        <dbReference type="ARBA" id="ARBA00022741"/>
    </source>
</evidence>
<dbReference type="InterPro" id="IPR011009">
    <property type="entry name" value="Kinase-like_dom_sf"/>
</dbReference>
<dbReference type="EMBL" id="DMND01000201">
    <property type="protein sequence ID" value="HAN28988.1"/>
    <property type="molecule type" value="Genomic_DNA"/>
</dbReference>
<name>A0A3C1KR65_9GAMM</name>
<keyword evidence="2" id="KW-0808">Transferase</keyword>
<evidence type="ECO:0000259" key="5">
    <source>
        <dbReference type="Pfam" id="PF03109"/>
    </source>
</evidence>
<dbReference type="CDD" id="cd13970">
    <property type="entry name" value="ABC1_ADCK3"/>
    <property type="match status" value="1"/>
</dbReference>
<evidence type="ECO:0000313" key="7">
    <source>
        <dbReference type="Proteomes" id="UP000259273"/>
    </source>
</evidence>
<sequence>MSKRKPTSSIRSGGMGRGLAMSLAGLRAGGAFALDGALARLRPGSDAQAEAGDSEFLRREARRFVAELGRLKGTYVKIGQMFALLGEHFLPRALTDALQELNAATEPLPWAEIEPALRASLGVRLDELEVEHEALAAASLAQVHRATVRASGERICLKVQYPGLRDVIDSDFDTVVRMLLLARWLPAGRQLDDWLEAMRQHLHHEIDYQREARLGDLMAGHVNATGAAPGGCPYHVPRRHARYCASDVLALEYIDGHLVTDAAVSRLSQSRRNALGRGMLDLFFRELYSWGLLQTDPNFGNYLIRREARSDQLVLLDFGSTLECEAHFLQHLGGAIAAGLEQDREALLESLIGLGCLNEASSAYARDTFIDFCFALLEPLRPPAQLPAEYLNAEGDYCWGRSQLLRRAGKRAASSAASLDFATPSRDFALIARKLTGVFTFIAVLDAQFNGHALVAPHIARWRRGGA</sequence>
<keyword evidence="4" id="KW-0067">ATP-binding</keyword>
<dbReference type="AlphaFoldDB" id="A0A3C1KR65"/>
<keyword evidence="3" id="KW-0547">Nucleotide-binding</keyword>
<dbReference type="PANTHER" id="PTHR43851">
    <property type="match status" value="1"/>
</dbReference>
<dbReference type="Pfam" id="PF03109">
    <property type="entry name" value="ABC1"/>
    <property type="match status" value="1"/>
</dbReference>
<evidence type="ECO:0000256" key="1">
    <source>
        <dbReference type="ARBA" id="ARBA00009670"/>
    </source>
</evidence>
<proteinExistence type="inferred from homology"/>
<organism evidence="6 7">
    <name type="scientific">Haliea salexigens</name>
    <dbReference type="NCBI Taxonomy" id="287487"/>
    <lineage>
        <taxon>Bacteria</taxon>
        <taxon>Pseudomonadati</taxon>
        <taxon>Pseudomonadota</taxon>
        <taxon>Gammaproteobacteria</taxon>
        <taxon>Cellvibrionales</taxon>
        <taxon>Halieaceae</taxon>
        <taxon>Haliea</taxon>
    </lineage>
</organism>
<dbReference type="Proteomes" id="UP000259273">
    <property type="component" value="Unassembled WGS sequence"/>
</dbReference>
<dbReference type="SUPFAM" id="SSF56112">
    <property type="entry name" value="Protein kinase-like (PK-like)"/>
    <property type="match status" value="1"/>
</dbReference>
<comment type="similarity">
    <text evidence="1">Belongs to the protein kinase superfamily. ADCK protein kinase family.</text>
</comment>
<evidence type="ECO:0000256" key="4">
    <source>
        <dbReference type="ARBA" id="ARBA00022840"/>
    </source>
</evidence>
<feature type="domain" description="ABC1 atypical kinase-like" evidence="5">
    <location>
        <begin position="103"/>
        <end position="350"/>
    </location>
</feature>
<protein>
    <submittedName>
        <fullName evidence="6">ABC transporter</fullName>
    </submittedName>
</protein>
<dbReference type="GO" id="GO:0006744">
    <property type="term" value="P:ubiquinone biosynthetic process"/>
    <property type="evidence" value="ECO:0007669"/>
    <property type="project" value="TreeGrafter"/>
</dbReference>
<dbReference type="InterPro" id="IPR004147">
    <property type="entry name" value="ABC1_dom"/>
</dbReference>
<evidence type="ECO:0000256" key="2">
    <source>
        <dbReference type="ARBA" id="ARBA00022679"/>
    </source>
</evidence>
<comment type="caution">
    <text evidence="6">The sequence shown here is derived from an EMBL/GenBank/DDBJ whole genome shotgun (WGS) entry which is preliminary data.</text>
</comment>